<feature type="transmembrane region" description="Helical" evidence="2">
    <location>
        <begin position="122"/>
        <end position="138"/>
    </location>
</feature>
<evidence type="ECO:0000313" key="4">
    <source>
        <dbReference type="EMBL" id="CAA9364100.1"/>
    </source>
</evidence>
<dbReference type="PANTHER" id="PTHR40763">
    <property type="entry name" value="MEMBRANE PROTEIN-RELATED"/>
    <property type="match status" value="1"/>
</dbReference>
<feature type="transmembrane region" description="Helical" evidence="2">
    <location>
        <begin position="100"/>
        <end position="116"/>
    </location>
</feature>
<reference evidence="4" key="1">
    <citation type="submission" date="2020-02" db="EMBL/GenBank/DDBJ databases">
        <authorList>
            <person name="Meier V. D."/>
        </authorList>
    </citation>
    <scope>NUCLEOTIDE SEQUENCE</scope>
    <source>
        <strain evidence="4">AVDCRST_MAG72</strain>
    </source>
</reference>
<dbReference type="PANTHER" id="PTHR40763:SF5">
    <property type="entry name" value="MEMBRANE PROTEIN"/>
    <property type="match status" value="1"/>
</dbReference>
<dbReference type="Pfam" id="PF08044">
    <property type="entry name" value="DUF1707"/>
    <property type="match status" value="1"/>
</dbReference>
<name>A0A6J4MN56_9ACTN</name>
<feature type="compositionally biased region" description="Low complexity" evidence="1">
    <location>
        <begin position="83"/>
        <end position="93"/>
    </location>
</feature>
<evidence type="ECO:0000256" key="2">
    <source>
        <dbReference type="SAM" id="Phobius"/>
    </source>
</evidence>
<feature type="region of interest" description="Disordered" evidence="1">
    <location>
        <begin position="31"/>
        <end position="93"/>
    </location>
</feature>
<evidence type="ECO:0000259" key="3">
    <source>
        <dbReference type="Pfam" id="PF08044"/>
    </source>
</evidence>
<keyword evidence="2" id="KW-1133">Transmembrane helix</keyword>
<evidence type="ECO:0000256" key="1">
    <source>
        <dbReference type="SAM" id="MobiDB-lite"/>
    </source>
</evidence>
<feature type="compositionally biased region" description="Basic and acidic residues" evidence="1">
    <location>
        <begin position="31"/>
        <end position="41"/>
    </location>
</feature>
<gene>
    <name evidence="4" type="ORF">AVDCRST_MAG72-2542</name>
</gene>
<keyword evidence="2" id="KW-0812">Transmembrane</keyword>
<proteinExistence type="predicted"/>
<dbReference type="AlphaFoldDB" id="A0A6J4MN56"/>
<accession>A0A6J4MN56</accession>
<dbReference type="InterPro" id="IPR012551">
    <property type="entry name" value="DUF1707_SHOCT-like"/>
</dbReference>
<dbReference type="EMBL" id="CADCUJ010000105">
    <property type="protein sequence ID" value="CAA9364100.1"/>
    <property type="molecule type" value="Genomic_DNA"/>
</dbReference>
<protein>
    <recommendedName>
        <fullName evidence="3">DUF1707 domain-containing protein</fullName>
    </recommendedName>
</protein>
<feature type="domain" description="DUF1707" evidence="3">
    <location>
        <begin position="5"/>
        <end position="57"/>
    </location>
</feature>
<sequence length="141" mass="14854">MSPEMRIADADRDAAVSALGEHYAAGRLTREEFDERSDRAMSAKTASGLSPLFADLPAPWPPATGRRSTGPGAGRTSGSTDPARGAWGAGRRSRGVSGRGVALLPLIVLAVVVSVFVLRAPWLLFVIGGFLWCSGGLYRRS</sequence>
<organism evidence="4">
    <name type="scientific">uncultured Nocardioidaceae bacterium</name>
    <dbReference type="NCBI Taxonomy" id="253824"/>
    <lineage>
        <taxon>Bacteria</taxon>
        <taxon>Bacillati</taxon>
        <taxon>Actinomycetota</taxon>
        <taxon>Actinomycetes</taxon>
        <taxon>Propionibacteriales</taxon>
        <taxon>Nocardioidaceae</taxon>
        <taxon>environmental samples</taxon>
    </lineage>
</organism>
<keyword evidence="2" id="KW-0472">Membrane</keyword>